<sequence>MGFKSTATAILALGAFSAAHAAGPDGPPIGAAIKDIPLFDAHVHYKEPAWQRFPVETIIELMDENGVAMALVSSTPDEGTIMLWEYAPNRIVPELRPYHGAAGSSNWTKTEGMDAYLETRLETYPHEGIGEFHIHRLDTSDELLFRKIIKMAKDRDIYLHVHSGAEPIRWLYGLDPDVKIIWAHAGLSTPASEVYALMEAFPDLLADTSLREWEIAGPGDKLSPEWVEIILDFQDRLMIGSDTWVNSQWENYSAIMDMNRMWLSQFPREIAEKLAYKNAERVFGRKISMEQVGTR</sequence>
<accession>A0A0M7AI41</accession>
<dbReference type="InterPro" id="IPR032466">
    <property type="entry name" value="Metal_Hydrolase"/>
</dbReference>
<gene>
    <name evidence="3" type="ORF">LAX5112_03899</name>
</gene>
<dbReference type="SUPFAM" id="SSF51556">
    <property type="entry name" value="Metallo-dependent hydrolases"/>
    <property type="match status" value="1"/>
</dbReference>
<dbReference type="Pfam" id="PF04909">
    <property type="entry name" value="Amidohydro_2"/>
    <property type="match status" value="1"/>
</dbReference>
<dbReference type="InterPro" id="IPR006680">
    <property type="entry name" value="Amidohydro-rel"/>
</dbReference>
<dbReference type="GO" id="GO:0016787">
    <property type="term" value="F:hydrolase activity"/>
    <property type="evidence" value="ECO:0007669"/>
    <property type="project" value="UniProtKB-KW"/>
</dbReference>
<organism evidence="3 4">
    <name type="scientific">Roseibium alexandrii</name>
    <dbReference type="NCBI Taxonomy" id="388408"/>
    <lineage>
        <taxon>Bacteria</taxon>
        <taxon>Pseudomonadati</taxon>
        <taxon>Pseudomonadota</taxon>
        <taxon>Alphaproteobacteria</taxon>
        <taxon>Hyphomicrobiales</taxon>
        <taxon>Stappiaceae</taxon>
        <taxon>Roseibium</taxon>
    </lineage>
</organism>
<feature type="domain" description="Amidohydrolase-related" evidence="2">
    <location>
        <begin position="132"/>
        <end position="285"/>
    </location>
</feature>
<dbReference type="AlphaFoldDB" id="A0A0M7AI41"/>
<keyword evidence="4" id="KW-1185">Reference proteome</keyword>
<evidence type="ECO:0000256" key="1">
    <source>
        <dbReference type="SAM" id="SignalP"/>
    </source>
</evidence>
<keyword evidence="3" id="KW-0378">Hydrolase</keyword>
<evidence type="ECO:0000313" key="4">
    <source>
        <dbReference type="Proteomes" id="UP000053235"/>
    </source>
</evidence>
<dbReference type="STRING" id="388408.LAX5112_03899"/>
<reference evidence="4" key="1">
    <citation type="submission" date="2015-07" db="EMBL/GenBank/DDBJ databases">
        <authorList>
            <person name="Rodrigo-Torres Lidia"/>
            <person name="Arahal R.David."/>
        </authorList>
    </citation>
    <scope>NUCLEOTIDE SEQUENCE [LARGE SCALE GENOMIC DNA]</scope>
    <source>
        <strain evidence="4">CECT 5112</strain>
    </source>
</reference>
<feature type="chain" id="PRO_5005809344" evidence="1">
    <location>
        <begin position="22"/>
        <end position="295"/>
    </location>
</feature>
<dbReference type="Proteomes" id="UP000053235">
    <property type="component" value="Unassembled WGS sequence"/>
</dbReference>
<dbReference type="Gene3D" id="3.20.20.140">
    <property type="entry name" value="Metal-dependent hydrolases"/>
    <property type="match status" value="1"/>
</dbReference>
<protein>
    <submittedName>
        <fullName evidence="3">Putative metal-dependent hydrolase of the TIM-barrel fold protein</fullName>
    </submittedName>
</protein>
<evidence type="ECO:0000313" key="3">
    <source>
        <dbReference type="EMBL" id="CTQ74549.1"/>
    </source>
</evidence>
<evidence type="ECO:0000259" key="2">
    <source>
        <dbReference type="Pfam" id="PF04909"/>
    </source>
</evidence>
<dbReference type="EMBL" id="CXWD01000017">
    <property type="protein sequence ID" value="CTQ74549.1"/>
    <property type="molecule type" value="Genomic_DNA"/>
</dbReference>
<feature type="signal peptide" evidence="1">
    <location>
        <begin position="1"/>
        <end position="21"/>
    </location>
</feature>
<dbReference type="OrthoDB" id="3982782at2"/>
<name>A0A0M7AI41_9HYPH</name>
<proteinExistence type="predicted"/>
<keyword evidence="1" id="KW-0732">Signal</keyword>